<evidence type="ECO:0000313" key="1">
    <source>
        <dbReference type="EMBL" id="NKI32695.1"/>
    </source>
</evidence>
<accession>A0ABX1GUM3</accession>
<keyword evidence="2" id="KW-1185">Reference proteome</keyword>
<dbReference type="EMBL" id="JAAWWL010000002">
    <property type="protein sequence ID" value="NKI32695.1"/>
    <property type="molecule type" value="Genomic_DNA"/>
</dbReference>
<comment type="caution">
    <text evidence="1">The sequence shown here is derived from an EMBL/GenBank/DDBJ whole genome shotgun (WGS) entry which is preliminary data.</text>
</comment>
<reference evidence="1 2" key="1">
    <citation type="submission" date="2020-04" db="EMBL/GenBank/DDBJ databases">
        <authorList>
            <person name="Yoon J."/>
        </authorList>
    </citation>
    <scope>NUCLEOTIDE SEQUENCE [LARGE SCALE GENOMIC DNA]</scope>
    <source>
        <strain evidence="1 2">DJ-13</strain>
    </source>
</reference>
<dbReference type="RefSeq" id="WP_168552877.1">
    <property type="nucleotide sequence ID" value="NZ_JAAWWL010000002.1"/>
</dbReference>
<protein>
    <submittedName>
        <fullName evidence="1">Uncharacterized protein</fullName>
    </submittedName>
</protein>
<evidence type="ECO:0000313" key="2">
    <source>
        <dbReference type="Proteomes" id="UP000718451"/>
    </source>
</evidence>
<organism evidence="1 2">
    <name type="scientific">Croceivirga thetidis</name>
    <dbReference type="NCBI Taxonomy" id="2721623"/>
    <lineage>
        <taxon>Bacteria</taxon>
        <taxon>Pseudomonadati</taxon>
        <taxon>Bacteroidota</taxon>
        <taxon>Flavobacteriia</taxon>
        <taxon>Flavobacteriales</taxon>
        <taxon>Flavobacteriaceae</taxon>
        <taxon>Croceivirga</taxon>
    </lineage>
</organism>
<name>A0ABX1GUM3_9FLAO</name>
<dbReference type="Proteomes" id="UP000718451">
    <property type="component" value="Unassembled WGS sequence"/>
</dbReference>
<gene>
    <name evidence="1" type="ORF">HCU67_12130</name>
</gene>
<sequence>MKKLLNVLFILTTLNSISQFTGQVDYQQYGISFTIPHNWIGQETEDIFVMSSSKEAGLLILMFHPEKNQEELLNKMNLGLQDGAVNLRPSGPLQMVGENQVEGMYSGMLDGQNVKGKVIALINAHGRGIAVFSLVNETRYTKRTNELAKLVASSVAFKKANPNVVLSSPYLEEAKAELVGYKLTYMESYYSNTPGGGGYERKRVLNLCSNGLFTFYGGSYLNFPDPNWDPMHQNAKGHGTYEILEDNGDIYLQLNYNDGEYESLKCTYDDGVYLNGGRYYRGEVDCF</sequence>
<proteinExistence type="predicted"/>